<feature type="region of interest" description="Disordered" evidence="1">
    <location>
        <begin position="184"/>
        <end position="566"/>
    </location>
</feature>
<proteinExistence type="predicted"/>
<gene>
    <name evidence="2" type="ORF">THAOC_33425</name>
</gene>
<evidence type="ECO:0000313" key="2">
    <source>
        <dbReference type="EMBL" id="EJK47832.1"/>
    </source>
</evidence>
<feature type="compositionally biased region" description="Basic and acidic residues" evidence="1">
    <location>
        <begin position="428"/>
        <end position="443"/>
    </location>
</feature>
<protein>
    <submittedName>
        <fullName evidence="2">Uncharacterized protein</fullName>
    </submittedName>
</protein>
<organism evidence="2 3">
    <name type="scientific">Thalassiosira oceanica</name>
    <name type="common">Marine diatom</name>
    <dbReference type="NCBI Taxonomy" id="159749"/>
    <lineage>
        <taxon>Eukaryota</taxon>
        <taxon>Sar</taxon>
        <taxon>Stramenopiles</taxon>
        <taxon>Ochrophyta</taxon>
        <taxon>Bacillariophyta</taxon>
        <taxon>Coscinodiscophyceae</taxon>
        <taxon>Thalassiosirophycidae</taxon>
        <taxon>Thalassiosirales</taxon>
        <taxon>Thalassiosiraceae</taxon>
        <taxon>Thalassiosira</taxon>
    </lineage>
</organism>
<evidence type="ECO:0000313" key="3">
    <source>
        <dbReference type="Proteomes" id="UP000266841"/>
    </source>
</evidence>
<feature type="compositionally biased region" description="Basic and acidic residues" evidence="1">
    <location>
        <begin position="289"/>
        <end position="312"/>
    </location>
</feature>
<sequence length="566" mass="62040">MVCDFAIQSNAAFLCTANMTMTSMDHMPLLPTLHRESLHGQPQILPAPVLVVREGRGGVQEHGREDVDRPELVRDALDPSLVGPVLQSRTVRDSEGHQEAGVRSPLLAPPDVKAEREVVGRKVRLQAGVPRGGEPPAMSQAVGPAALQGLVFACPQDEVAQDLANAHLGPPVLVAEGKINQAVNVPQRDGMGHRPDAPKPAGSEDEEKDPAAAGGPHQLRAGQDLQNQEGQGGVDPQESQQRHRHEVLPPGRPLRAGEHPREERQAGEDPSAVEGEARVPRVKVLQGEEAPRDVVPREDGQWRQHDKKDDHVYGPAPQEPMHEVSRRPKEPDDGGSFPPSIAAAAVQRHGGDPPLQQKDVRRRKQRPVVAVPDELSQRVPSLGVREEDRQGRPSHGGEEGLQEARLDDAAARMLPFPPPFLQPGQDVDAQHRQDPEHPARREDEEAPCPVEGPVKLGQWAADRLVEHEGQPEVRRHLEPPLPAAQPEQRQRGPGPEEPLQHVLPRRDVPVRQVAAPRPYLAAVLGRGERQRRRRRQEPADVPVARVGRRGDRDARDGRVQRPPAPL</sequence>
<feature type="compositionally biased region" description="Basic and acidic residues" evidence="1">
    <location>
        <begin position="463"/>
        <end position="478"/>
    </location>
</feature>
<evidence type="ECO:0000256" key="1">
    <source>
        <dbReference type="SAM" id="MobiDB-lite"/>
    </source>
</evidence>
<reference evidence="2 3" key="1">
    <citation type="journal article" date="2012" name="Genome Biol.">
        <title>Genome and low-iron response of an oceanic diatom adapted to chronic iron limitation.</title>
        <authorList>
            <person name="Lommer M."/>
            <person name="Specht M."/>
            <person name="Roy A.S."/>
            <person name="Kraemer L."/>
            <person name="Andreson R."/>
            <person name="Gutowska M.A."/>
            <person name="Wolf J."/>
            <person name="Bergner S.V."/>
            <person name="Schilhabel M.B."/>
            <person name="Klostermeier U.C."/>
            <person name="Beiko R.G."/>
            <person name="Rosenstiel P."/>
            <person name="Hippler M."/>
            <person name="Laroche J."/>
        </authorList>
    </citation>
    <scope>NUCLEOTIDE SEQUENCE [LARGE SCALE GENOMIC DNA]</scope>
    <source>
        <strain evidence="2 3">CCMP1005</strain>
    </source>
</reference>
<feature type="compositionally biased region" description="Basic and acidic residues" evidence="1">
    <location>
        <begin position="548"/>
        <end position="559"/>
    </location>
</feature>
<feature type="non-terminal residue" evidence="2">
    <location>
        <position position="566"/>
    </location>
</feature>
<dbReference type="Proteomes" id="UP000266841">
    <property type="component" value="Unassembled WGS sequence"/>
</dbReference>
<dbReference type="EMBL" id="AGNL01046588">
    <property type="protein sequence ID" value="EJK47832.1"/>
    <property type="molecule type" value="Genomic_DNA"/>
</dbReference>
<comment type="caution">
    <text evidence="2">The sequence shown here is derived from an EMBL/GenBank/DDBJ whole genome shotgun (WGS) entry which is preliminary data.</text>
</comment>
<keyword evidence="3" id="KW-1185">Reference proteome</keyword>
<feature type="compositionally biased region" description="Basic and acidic residues" evidence="1">
    <location>
        <begin position="384"/>
        <end position="410"/>
    </location>
</feature>
<accession>K0RM78</accession>
<feature type="compositionally biased region" description="Basic and acidic residues" evidence="1">
    <location>
        <begin position="255"/>
        <end position="267"/>
    </location>
</feature>
<name>K0RM78_THAOC</name>
<feature type="compositionally biased region" description="Basic and acidic residues" evidence="1">
    <location>
        <begin position="320"/>
        <end position="332"/>
    </location>
</feature>
<dbReference type="AlphaFoldDB" id="K0RM78"/>